<dbReference type="InterPro" id="IPR010992">
    <property type="entry name" value="IHF-like_DNA-bd_dom_sf"/>
</dbReference>
<dbReference type="Pfam" id="PF18291">
    <property type="entry name" value="HU-HIG"/>
    <property type="match status" value="1"/>
</dbReference>
<proteinExistence type="predicted"/>
<dbReference type="InterPro" id="IPR041607">
    <property type="entry name" value="HU-HIG"/>
</dbReference>
<evidence type="ECO:0000256" key="1">
    <source>
        <dbReference type="ARBA" id="ARBA00023125"/>
    </source>
</evidence>
<dbReference type="RefSeq" id="WP_103915841.1">
    <property type="nucleotide sequence ID" value="NZ_FNUV01000005.1"/>
</dbReference>
<dbReference type="SUPFAM" id="SSF47729">
    <property type="entry name" value="IHF-like DNA-binding proteins"/>
    <property type="match status" value="1"/>
</dbReference>
<evidence type="ECO:0000259" key="2">
    <source>
        <dbReference type="Pfam" id="PF18291"/>
    </source>
</evidence>
<organism evidence="3 4">
    <name type="scientific">Xylanibacter ruminicola</name>
    <name type="common">Prevotella ruminicola</name>
    <dbReference type="NCBI Taxonomy" id="839"/>
    <lineage>
        <taxon>Bacteria</taxon>
        <taxon>Pseudomonadati</taxon>
        <taxon>Bacteroidota</taxon>
        <taxon>Bacteroidia</taxon>
        <taxon>Bacteroidales</taxon>
        <taxon>Prevotellaceae</taxon>
        <taxon>Xylanibacter</taxon>
    </lineage>
</organism>
<gene>
    <name evidence="3" type="ORF">SAMN05216354_1954</name>
</gene>
<evidence type="ECO:0000313" key="4">
    <source>
        <dbReference type="Proteomes" id="UP000236735"/>
    </source>
</evidence>
<dbReference type="GO" id="GO:0003677">
    <property type="term" value="F:DNA binding"/>
    <property type="evidence" value="ECO:0007669"/>
    <property type="project" value="UniProtKB-KW"/>
</dbReference>
<keyword evidence="1" id="KW-0238">DNA-binding</keyword>
<evidence type="ECO:0000313" key="3">
    <source>
        <dbReference type="EMBL" id="SEF88962.1"/>
    </source>
</evidence>
<feature type="domain" description="HU" evidence="2">
    <location>
        <begin position="12"/>
        <end position="132"/>
    </location>
</feature>
<protein>
    <recommendedName>
        <fullName evidence="2">HU domain-containing protein</fullName>
    </recommendedName>
</protein>
<accession>A0A1H5VNR6</accession>
<sequence>MATEVIAFPVNLRKNTNQLNAAYGKYYPEADTREPLSLKGFAKHLSEHGKLVDYPMAVLVLQNIVSCLKEMAVQGQPVKLDGFGTFTPSIESDGKKAQDSVEKALEVGIDNMIEGVHLRFIPENTKGEQLTSRALKKECTFKAAYVVASREKTVNGKRVKYQEKIPISSYAVASHEGE</sequence>
<reference evidence="3 4" key="1">
    <citation type="submission" date="2016-10" db="EMBL/GenBank/DDBJ databases">
        <authorList>
            <person name="de Groot N.N."/>
        </authorList>
    </citation>
    <scope>NUCLEOTIDE SEQUENCE [LARGE SCALE GENOMIC DNA]</scope>
    <source>
        <strain evidence="3 4">AR32</strain>
    </source>
</reference>
<dbReference type="AlphaFoldDB" id="A0A1H5VNR6"/>
<dbReference type="EMBL" id="FNUV01000005">
    <property type="protein sequence ID" value="SEF88962.1"/>
    <property type="molecule type" value="Genomic_DNA"/>
</dbReference>
<dbReference type="Proteomes" id="UP000236735">
    <property type="component" value="Unassembled WGS sequence"/>
</dbReference>
<name>A0A1H5VNR6_XYLRU</name>